<dbReference type="PRINTS" id="PR00032">
    <property type="entry name" value="HTHARAC"/>
</dbReference>
<keyword evidence="3" id="KW-0804">Transcription</keyword>
<evidence type="ECO:0000256" key="1">
    <source>
        <dbReference type="ARBA" id="ARBA00023015"/>
    </source>
</evidence>
<keyword evidence="2" id="KW-0238">DNA-binding</keyword>
<evidence type="ECO:0000259" key="4">
    <source>
        <dbReference type="PROSITE" id="PS01124"/>
    </source>
</evidence>
<keyword evidence="6" id="KW-1185">Reference proteome</keyword>
<protein>
    <submittedName>
        <fullName evidence="5">AraC family transcriptional regulator</fullName>
    </submittedName>
</protein>
<gene>
    <name evidence="5" type="ORF">BPA30113_06845</name>
</gene>
<organism evidence="5 6">
    <name type="scientific">Burkholderia paludis</name>
    <dbReference type="NCBI Taxonomy" id="1506587"/>
    <lineage>
        <taxon>Bacteria</taxon>
        <taxon>Pseudomonadati</taxon>
        <taxon>Pseudomonadota</taxon>
        <taxon>Betaproteobacteria</taxon>
        <taxon>Burkholderiales</taxon>
        <taxon>Burkholderiaceae</taxon>
        <taxon>Burkholderia</taxon>
        <taxon>Burkholderia cepacia complex</taxon>
    </lineage>
</organism>
<dbReference type="RefSeq" id="WP_034198984.1">
    <property type="nucleotide sequence ID" value="NZ_CABVQD010000041.1"/>
</dbReference>
<name>A0A6P2RRT0_9BURK</name>
<dbReference type="GO" id="GO:0000976">
    <property type="term" value="F:transcription cis-regulatory region binding"/>
    <property type="evidence" value="ECO:0007669"/>
    <property type="project" value="TreeGrafter"/>
</dbReference>
<keyword evidence="1" id="KW-0805">Transcription regulation</keyword>
<dbReference type="SUPFAM" id="SSF46689">
    <property type="entry name" value="Homeodomain-like"/>
    <property type="match status" value="1"/>
</dbReference>
<dbReference type="PANTHER" id="PTHR47894">
    <property type="entry name" value="HTH-TYPE TRANSCRIPTIONAL REGULATOR GADX"/>
    <property type="match status" value="1"/>
</dbReference>
<dbReference type="GO" id="GO:0003700">
    <property type="term" value="F:DNA-binding transcription factor activity"/>
    <property type="evidence" value="ECO:0007669"/>
    <property type="project" value="InterPro"/>
</dbReference>
<reference evidence="5 6" key="1">
    <citation type="submission" date="2019-09" db="EMBL/GenBank/DDBJ databases">
        <authorList>
            <person name="Depoorter E."/>
        </authorList>
    </citation>
    <scope>NUCLEOTIDE SEQUENCE [LARGE SCALE GENOMIC DNA]</scope>
    <source>
        <strain evidence="5">LMG 30113</strain>
    </source>
</reference>
<evidence type="ECO:0000256" key="3">
    <source>
        <dbReference type="ARBA" id="ARBA00023163"/>
    </source>
</evidence>
<dbReference type="PANTHER" id="PTHR47894:SF1">
    <property type="entry name" value="HTH-TYPE TRANSCRIPTIONAL REGULATOR VQSM"/>
    <property type="match status" value="1"/>
</dbReference>
<evidence type="ECO:0000313" key="6">
    <source>
        <dbReference type="Proteomes" id="UP000494330"/>
    </source>
</evidence>
<dbReference type="InterPro" id="IPR018060">
    <property type="entry name" value="HTH_AraC"/>
</dbReference>
<dbReference type="PROSITE" id="PS01124">
    <property type="entry name" value="HTH_ARAC_FAMILY_2"/>
    <property type="match status" value="1"/>
</dbReference>
<proteinExistence type="predicted"/>
<dbReference type="InterPro" id="IPR020449">
    <property type="entry name" value="Tscrpt_reg_AraC-type_HTH"/>
</dbReference>
<dbReference type="Gene3D" id="1.10.10.60">
    <property type="entry name" value="Homeodomain-like"/>
    <property type="match status" value="1"/>
</dbReference>
<dbReference type="Proteomes" id="UP000494330">
    <property type="component" value="Unassembled WGS sequence"/>
</dbReference>
<dbReference type="Pfam" id="PF12625">
    <property type="entry name" value="Arabinose_bd"/>
    <property type="match status" value="1"/>
</dbReference>
<sequence>MKPDRPPSHVATQEATTIGGYCTAIAKTLQASGMDSERIFRSVGVQPHMVNGPMVRLPVATLTRLYRACVEATHNPYFGLSVARHIHISHLHALGYALAASSTLLDFCRRLEQYFRLVSQAATVRVIEDGNTIAVRAADFRIEVCGETEDAFVGFLVHTMRMLYKPGFNPLSVEFHRPMPLEGDEPYRTLMRAPVSFSNPATTLTFDRQELMQPLGGACPELAQVNDNIANQYLARLDKSDVVTGVTQKIIELLPSGDCSREKVAEALCMSPATLQVRLAQRGTHFLQIMDDTRRELACNYIQRRTSSVTEIAFLLGFTSTSNFARAFKRWTGLSPTQFRDAPPEQQVLSQ</sequence>
<dbReference type="GO" id="GO:0005829">
    <property type="term" value="C:cytosol"/>
    <property type="evidence" value="ECO:0007669"/>
    <property type="project" value="TreeGrafter"/>
</dbReference>
<evidence type="ECO:0000256" key="2">
    <source>
        <dbReference type="ARBA" id="ARBA00023125"/>
    </source>
</evidence>
<feature type="domain" description="HTH araC/xylS-type" evidence="4">
    <location>
        <begin position="244"/>
        <end position="342"/>
    </location>
</feature>
<dbReference type="InterPro" id="IPR009057">
    <property type="entry name" value="Homeodomain-like_sf"/>
</dbReference>
<dbReference type="InterPro" id="IPR032687">
    <property type="entry name" value="AraC-type_N"/>
</dbReference>
<evidence type="ECO:0000313" key="5">
    <source>
        <dbReference type="EMBL" id="VWC40083.1"/>
    </source>
</evidence>
<accession>A0A6P2RRT0</accession>
<dbReference type="Pfam" id="PF12833">
    <property type="entry name" value="HTH_18"/>
    <property type="match status" value="1"/>
</dbReference>
<dbReference type="EMBL" id="CABVQD010000041">
    <property type="protein sequence ID" value="VWC40083.1"/>
    <property type="molecule type" value="Genomic_DNA"/>
</dbReference>
<dbReference type="AlphaFoldDB" id="A0A6P2RRT0"/>
<dbReference type="SMART" id="SM00342">
    <property type="entry name" value="HTH_ARAC"/>
    <property type="match status" value="1"/>
</dbReference>